<gene>
    <name evidence="5" type="ORF">MCOR_22672</name>
</gene>
<dbReference type="InterPro" id="IPR018114">
    <property type="entry name" value="TRYPSIN_HIS"/>
</dbReference>
<evidence type="ECO:0000256" key="3">
    <source>
        <dbReference type="RuleBase" id="RU363034"/>
    </source>
</evidence>
<evidence type="ECO:0000256" key="1">
    <source>
        <dbReference type="ARBA" id="ARBA00023157"/>
    </source>
</evidence>
<dbReference type="InterPro" id="IPR009003">
    <property type="entry name" value="Peptidase_S1_PA"/>
</dbReference>
<organism evidence="5 6">
    <name type="scientific">Mytilus coruscus</name>
    <name type="common">Sea mussel</name>
    <dbReference type="NCBI Taxonomy" id="42192"/>
    <lineage>
        <taxon>Eukaryota</taxon>
        <taxon>Metazoa</taxon>
        <taxon>Spiralia</taxon>
        <taxon>Lophotrochozoa</taxon>
        <taxon>Mollusca</taxon>
        <taxon>Bivalvia</taxon>
        <taxon>Autobranchia</taxon>
        <taxon>Pteriomorphia</taxon>
        <taxon>Mytilida</taxon>
        <taxon>Mytiloidea</taxon>
        <taxon>Mytilidae</taxon>
        <taxon>Mytilinae</taxon>
        <taxon>Mytilus</taxon>
    </lineage>
</organism>
<evidence type="ECO:0000313" key="5">
    <source>
        <dbReference type="EMBL" id="CAC5387321.1"/>
    </source>
</evidence>
<accession>A0A6J8BVQ3</accession>
<dbReference type="PROSITE" id="PS50240">
    <property type="entry name" value="TRYPSIN_DOM"/>
    <property type="match status" value="1"/>
</dbReference>
<keyword evidence="1" id="KW-1015">Disulfide bond</keyword>
<dbReference type="InterPro" id="IPR001314">
    <property type="entry name" value="Peptidase_S1A"/>
</dbReference>
<keyword evidence="3" id="KW-0645">Protease</keyword>
<keyword evidence="6" id="KW-1185">Reference proteome</keyword>
<dbReference type="PROSITE" id="PS00134">
    <property type="entry name" value="TRYPSIN_HIS"/>
    <property type="match status" value="1"/>
</dbReference>
<dbReference type="PROSITE" id="PS00135">
    <property type="entry name" value="TRYPSIN_SER"/>
    <property type="match status" value="1"/>
</dbReference>
<keyword evidence="3" id="KW-0720">Serine protease</keyword>
<name>A0A6J8BVQ3_MYTCO</name>
<evidence type="ECO:0000313" key="6">
    <source>
        <dbReference type="Proteomes" id="UP000507470"/>
    </source>
</evidence>
<evidence type="ECO:0000259" key="4">
    <source>
        <dbReference type="PROSITE" id="PS50240"/>
    </source>
</evidence>
<dbReference type="AlphaFoldDB" id="A0A6J8BVQ3"/>
<dbReference type="InterPro" id="IPR051487">
    <property type="entry name" value="Ser/Thr_Proteases_Immune/Dev"/>
</dbReference>
<dbReference type="OrthoDB" id="5918597at2759"/>
<dbReference type="InterPro" id="IPR033116">
    <property type="entry name" value="TRYPSIN_SER"/>
</dbReference>
<dbReference type="SUPFAM" id="SSF50494">
    <property type="entry name" value="Trypsin-like serine proteases"/>
    <property type="match status" value="1"/>
</dbReference>
<protein>
    <recommendedName>
        <fullName evidence="4">Peptidase S1 domain-containing protein</fullName>
    </recommendedName>
</protein>
<dbReference type="SMART" id="SM00020">
    <property type="entry name" value="Tryp_SPc"/>
    <property type="match status" value="1"/>
</dbReference>
<evidence type="ECO:0000256" key="2">
    <source>
        <dbReference type="ARBA" id="ARBA00024195"/>
    </source>
</evidence>
<dbReference type="PANTHER" id="PTHR24256">
    <property type="entry name" value="TRYPTASE-RELATED"/>
    <property type="match status" value="1"/>
</dbReference>
<keyword evidence="3" id="KW-0378">Hydrolase</keyword>
<dbReference type="InterPro" id="IPR001254">
    <property type="entry name" value="Trypsin_dom"/>
</dbReference>
<dbReference type="CDD" id="cd00190">
    <property type="entry name" value="Tryp_SPc"/>
    <property type="match status" value="1"/>
</dbReference>
<dbReference type="EMBL" id="CACVKT020003996">
    <property type="protein sequence ID" value="CAC5387321.1"/>
    <property type="molecule type" value="Genomic_DNA"/>
</dbReference>
<dbReference type="GO" id="GO:0006508">
    <property type="term" value="P:proteolysis"/>
    <property type="evidence" value="ECO:0007669"/>
    <property type="project" value="UniProtKB-KW"/>
</dbReference>
<dbReference type="InterPro" id="IPR043504">
    <property type="entry name" value="Peptidase_S1_PA_chymotrypsin"/>
</dbReference>
<dbReference type="FunFam" id="2.40.10.10:FF:000068">
    <property type="entry name" value="transmembrane protease serine 2"/>
    <property type="match status" value="1"/>
</dbReference>
<sequence length="439" mass="49457">MKSVNSFDQIVTILAATALICLKTAKGYAIGYQFELCSYLDGTCNPQCEYKFVHSWGISLCSSPIDSCCAPPAYVERMRAMQTTTTLAPTTTPQIELPNALISRDPECGVPAIPHRSKRIIGGTNAPRGAWPWQVALRFMTGVYMCGGALISDRWVVTAAHCLKGWYNQPSRWRVSVGLHYLYDGESGTDIPINRIIRHPNYRVDQRETVEENETVPIHKQYAHDIALIELARPVDLSTDYIKTICLPLKGDSQFPNNNLKRNDNNANLNQEPSIDEYINHLNIPDISPNLDMVNHIRFRRDVPDLMKQIRIKREQSNSVELFDVENSDQCWVTGWGDTNEDDTDASLRQVHGHVISNTRCSEYWKTNMDSDMICFGDGTYGPCSGDSGSPMSCKRNGRYYLTGIVSWGTEGCDKQGYPSVFTRVTSYVDWIKQQTGAR</sequence>
<dbReference type="GO" id="GO:0004252">
    <property type="term" value="F:serine-type endopeptidase activity"/>
    <property type="evidence" value="ECO:0007669"/>
    <property type="project" value="InterPro"/>
</dbReference>
<dbReference type="Gene3D" id="2.40.10.10">
    <property type="entry name" value="Trypsin-like serine proteases"/>
    <property type="match status" value="2"/>
</dbReference>
<dbReference type="Proteomes" id="UP000507470">
    <property type="component" value="Unassembled WGS sequence"/>
</dbReference>
<dbReference type="PRINTS" id="PR00722">
    <property type="entry name" value="CHYMOTRYPSIN"/>
</dbReference>
<feature type="domain" description="Peptidase S1" evidence="4">
    <location>
        <begin position="120"/>
        <end position="437"/>
    </location>
</feature>
<dbReference type="FunFam" id="2.40.10.10:FF:000002">
    <property type="entry name" value="Transmembrane protease serine"/>
    <property type="match status" value="1"/>
</dbReference>
<comment type="similarity">
    <text evidence="2">Belongs to the peptidase S1 family. CLIP subfamily.</text>
</comment>
<proteinExistence type="inferred from homology"/>
<dbReference type="Pfam" id="PF00089">
    <property type="entry name" value="Trypsin"/>
    <property type="match status" value="2"/>
</dbReference>
<reference evidence="5 6" key="1">
    <citation type="submission" date="2020-06" db="EMBL/GenBank/DDBJ databases">
        <authorList>
            <person name="Li R."/>
            <person name="Bekaert M."/>
        </authorList>
    </citation>
    <scope>NUCLEOTIDE SEQUENCE [LARGE SCALE GENOMIC DNA]</scope>
    <source>
        <strain evidence="6">wild</strain>
    </source>
</reference>